<organism evidence="13">
    <name type="scientific">Rhodanobacter sp. FW102-FHT14D07</name>
    <dbReference type="NCBI Taxonomy" id="3351462"/>
    <lineage>
        <taxon>Bacteria</taxon>
        <taxon>Pseudomonadati</taxon>
        <taxon>Pseudomonadota</taxon>
        <taxon>Gammaproteobacteria</taxon>
        <taxon>Lysobacterales</taxon>
        <taxon>Rhodanobacteraceae</taxon>
        <taxon>Rhodanobacter</taxon>
    </lineage>
</organism>
<evidence type="ECO:0000256" key="10">
    <source>
        <dbReference type="ARBA" id="ARBA00030775"/>
    </source>
</evidence>
<evidence type="ECO:0000256" key="9">
    <source>
        <dbReference type="ARBA" id="ARBA00025772"/>
    </source>
</evidence>
<keyword evidence="6 11" id="KW-0812">Transmembrane</keyword>
<evidence type="ECO:0000256" key="1">
    <source>
        <dbReference type="ARBA" id="ARBA00004377"/>
    </source>
</evidence>
<comment type="similarity">
    <text evidence="9">Belongs to the GSP H family.</text>
</comment>
<keyword evidence="7 11" id="KW-1133">Transmembrane helix</keyword>
<comment type="subcellular location">
    <subcellularLocation>
        <location evidence="1">Cell inner membrane</location>
        <topology evidence="1">Single-pass membrane protein</topology>
    </subcellularLocation>
</comment>
<evidence type="ECO:0000256" key="7">
    <source>
        <dbReference type="ARBA" id="ARBA00022989"/>
    </source>
</evidence>
<dbReference type="GO" id="GO:0015627">
    <property type="term" value="C:type II protein secretion system complex"/>
    <property type="evidence" value="ECO:0007669"/>
    <property type="project" value="InterPro"/>
</dbReference>
<dbReference type="InterPro" id="IPR022346">
    <property type="entry name" value="T2SS_GspH"/>
</dbReference>
<evidence type="ECO:0000256" key="4">
    <source>
        <dbReference type="ARBA" id="ARBA00022481"/>
    </source>
</evidence>
<reference evidence="13" key="1">
    <citation type="submission" date="2024-10" db="EMBL/GenBank/DDBJ databases">
        <authorList>
            <person name="Lesea H.P."/>
            <person name="Kuehl J.V."/>
            <person name="Chandonia J.-M."/>
        </authorList>
    </citation>
    <scope>NUCLEOTIDE SEQUENCE</scope>
    <source>
        <strain evidence="13">FW102-FHT14D07</strain>
    </source>
</reference>
<keyword evidence="4" id="KW-0488">Methylation</keyword>
<dbReference type="EMBL" id="CP170721">
    <property type="protein sequence ID" value="XIA19128.1"/>
    <property type="molecule type" value="Genomic_DNA"/>
</dbReference>
<evidence type="ECO:0000256" key="6">
    <source>
        <dbReference type="ARBA" id="ARBA00022692"/>
    </source>
</evidence>
<evidence type="ECO:0000256" key="3">
    <source>
        <dbReference type="ARBA" id="ARBA00022475"/>
    </source>
</evidence>
<evidence type="ECO:0000256" key="8">
    <source>
        <dbReference type="ARBA" id="ARBA00023136"/>
    </source>
</evidence>
<dbReference type="InterPro" id="IPR045584">
    <property type="entry name" value="Pilin-like"/>
</dbReference>
<keyword evidence="5" id="KW-0997">Cell inner membrane</keyword>
<gene>
    <name evidence="13" type="ORF">ACFYG5_03000</name>
</gene>
<protein>
    <recommendedName>
        <fullName evidence="2">Type II secretion system protein H</fullName>
    </recommendedName>
    <alternativeName>
        <fullName evidence="10">General secretion pathway protein H</fullName>
    </alternativeName>
</protein>
<feature type="transmembrane region" description="Helical" evidence="11">
    <location>
        <begin position="12"/>
        <end position="35"/>
    </location>
</feature>
<evidence type="ECO:0000259" key="12">
    <source>
        <dbReference type="Pfam" id="PF12019"/>
    </source>
</evidence>
<feature type="domain" description="General secretion pathway GspH" evidence="12">
    <location>
        <begin position="49"/>
        <end position="163"/>
    </location>
</feature>
<dbReference type="Pfam" id="PF12019">
    <property type="entry name" value="GspH"/>
    <property type="match status" value="1"/>
</dbReference>
<dbReference type="AlphaFoldDB" id="A0AB74UQS7"/>
<evidence type="ECO:0000256" key="11">
    <source>
        <dbReference type="SAM" id="Phobius"/>
    </source>
</evidence>
<keyword evidence="3" id="KW-1003">Cell membrane</keyword>
<dbReference type="InterPro" id="IPR012902">
    <property type="entry name" value="N_methyl_site"/>
</dbReference>
<name>A0AB74UQS7_9GAMM</name>
<evidence type="ECO:0000256" key="5">
    <source>
        <dbReference type="ARBA" id="ARBA00022519"/>
    </source>
</evidence>
<dbReference type="Pfam" id="PF07963">
    <property type="entry name" value="N_methyl"/>
    <property type="match status" value="1"/>
</dbReference>
<keyword evidence="8 11" id="KW-0472">Membrane</keyword>
<accession>A0AB74UQS7</accession>
<dbReference type="SUPFAM" id="SSF54523">
    <property type="entry name" value="Pili subunits"/>
    <property type="match status" value="1"/>
</dbReference>
<dbReference type="RefSeq" id="WP_395119689.1">
    <property type="nucleotide sequence ID" value="NZ_CP170721.1"/>
</dbReference>
<sequence>MTTTPWKANRGFSLIEQVMVLAIAGILTGIALPPLHHVLSRNRLQAAQSDFIAALRHTRSTAAITGKRTLFCPSADGSRCSEDNRWEHGWLLGQDLDGDHQPDGQPARTGTAYDLGLRITSSNGRHEVRFQPDGSAGGSNLTLLFCEPGRDNQALSVVVSNAGRVRGAPATAAQAARCQQGG</sequence>
<evidence type="ECO:0000256" key="2">
    <source>
        <dbReference type="ARBA" id="ARBA00021549"/>
    </source>
</evidence>
<dbReference type="Gene3D" id="3.55.40.10">
    <property type="entry name" value="minor pseudopilin epsh domain"/>
    <property type="match status" value="1"/>
</dbReference>
<dbReference type="GO" id="GO:0005886">
    <property type="term" value="C:plasma membrane"/>
    <property type="evidence" value="ECO:0007669"/>
    <property type="project" value="UniProtKB-SubCell"/>
</dbReference>
<evidence type="ECO:0000313" key="13">
    <source>
        <dbReference type="EMBL" id="XIA19128.1"/>
    </source>
</evidence>
<proteinExistence type="inferred from homology"/>
<dbReference type="NCBIfam" id="TIGR02532">
    <property type="entry name" value="IV_pilin_GFxxxE"/>
    <property type="match status" value="1"/>
</dbReference>
<dbReference type="GO" id="GO:0015628">
    <property type="term" value="P:protein secretion by the type II secretion system"/>
    <property type="evidence" value="ECO:0007669"/>
    <property type="project" value="InterPro"/>
</dbReference>